<keyword evidence="1" id="KW-0547">Nucleotide-binding</keyword>
<evidence type="ECO:0000259" key="4">
    <source>
        <dbReference type="PROSITE" id="PS50011"/>
    </source>
</evidence>
<sequence>MSPKTQRMLNREINAMDTLRHPNIIRLYEVIETLGRIHLVVEYASGGELFAHITSEGQLPEPKAKKVFAQVVAAVQHMHRHNFIHRDIKAENVFLASNGNVKVGDLGFSTHVQSKDCRLTTFCGSPPYAAPELFQDSSYTGPQERILDGSYPDPEGVSKPCLELIRGMLEKSPKDRLSLEAVRGSRWLGGEALPYIGGEPFWSSPTKSDNYPEIEAKARNRLEELGVKPSMLSEHASNGSRSQIIGVYRIVVQMFLRKAEEEEAAARERDAGKPEEKEVEKKKGQKCSSGQFKTKWGSGGMNCVSMGSGHSKTCTIL</sequence>
<gene>
    <name evidence="5" type="ORF">J437_LFUL002038</name>
</gene>
<dbReference type="FunFam" id="1.10.510.10:FF:000571">
    <property type="entry name" value="Maternal embryonic leucine zipper kinase"/>
    <property type="match status" value="1"/>
</dbReference>
<evidence type="ECO:0000313" key="5">
    <source>
        <dbReference type="EMBL" id="KAG8223090.1"/>
    </source>
</evidence>
<evidence type="ECO:0000256" key="2">
    <source>
        <dbReference type="ARBA" id="ARBA00022840"/>
    </source>
</evidence>
<dbReference type="PROSITE" id="PS00108">
    <property type="entry name" value="PROTEIN_KINASE_ST"/>
    <property type="match status" value="1"/>
</dbReference>
<dbReference type="Pfam" id="PF00069">
    <property type="entry name" value="Pkinase"/>
    <property type="match status" value="1"/>
</dbReference>
<evidence type="ECO:0000256" key="3">
    <source>
        <dbReference type="SAM" id="MobiDB-lite"/>
    </source>
</evidence>
<organism evidence="5 6">
    <name type="scientific">Ladona fulva</name>
    <name type="common">Scarce chaser dragonfly</name>
    <name type="synonym">Libellula fulva</name>
    <dbReference type="NCBI Taxonomy" id="123851"/>
    <lineage>
        <taxon>Eukaryota</taxon>
        <taxon>Metazoa</taxon>
        <taxon>Ecdysozoa</taxon>
        <taxon>Arthropoda</taxon>
        <taxon>Hexapoda</taxon>
        <taxon>Insecta</taxon>
        <taxon>Pterygota</taxon>
        <taxon>Palaeoptera</taxon>
        <taxon>Odonata</taxon>
        <taxon>Epiprocta</taxon>
        <taxon>Anisoptera</taxon>
        <taxon>Libelluloidea</taxon>
        <taxon>Libellulidae</taxon>
        <taxon>Ladona</taxon>
    </lineage>
</organism>
<dbReference type="InterPro" id="IPR000719">
    <property type="entry name" value="Prot_kinase_dom"/>
</dbReference>
<keyword evidence="2" id="KW-0067">ATP-binding</keyword>
<protein>
    <recommendedName>
        <fullName evidence="4">Protein kinase domain-containing protein</fullName>
    </recommendedName>
</protein>
<keyword evidence="6" id="KW-1185">Reference proteome</keyword>
<dbReference type="AlphaFoldDB" id="A0A8K0JUU9"/>
<dbReference type="InterPro" id="IPR011009">
    <property type="entry name" value="Kinase-like_dom_sf"/>
</dbReference>
<accession>A0A8K0JUU9</accession>
<dbReference type="PANTHER" id="PTHR24346">
    <property type="entry name" value="MAP/MICROTUBULE AFFINITY-REGULATING KINASE"/>
    <property type="match status" value="1"/>
</dbReference>
<feature type="region of interest" description="Disordered" evidence="3">
    <location>
        <begin position="265"/>
        <end position="300"/>
    </location>
</feature>
<dbReference type="PANTHER" id="PTHR24346:SF49">
    <property type="entry name" value="NIM1 SERINE_THREONINE PROTEIN KINASE"/>
    <property type="match status" value="1"/>
</dbReference>
<dbReference type="GO" id="GO:0050321">
    <property type="term" value="F:tau-protein kinase activity"/>
    <property type="evidence" value="ECO:0007669"/>
    <property type="project" value="TreeGrafter"/>
</dbReference>
<dbReference type="SMART" id="SM00220">
    <property type="entry name" value="S_TKc"/>
    <property type="match status" value="1"/>
</dbReference>
<dbReference type="GO" id="GO:0035556">
    <property type="term" value="P:intracellular signal transduction"/>
    <property type="evidence" value="ECO:0007669"/>
    <property type="project" value="TreeGrafter"/>
</dbReference>
<feature type="compositionally biased region" description="Basic and acidic residues" evidence="3">
    <location>
        <begin position="265"/>
        <end position="282"/>
    </location>
</feature>
<reference evidence="5" key="2">
    <citation type="submission" date="2017-10" db="EMBL/GenBank/DDBJ databases">
        <title>Ladona fulva Genome sequencing and assembly.</title>
        <authorList>
            <person name="Murali S."/>
            <person name="Richards S."/>
            <person name="Bandaranaike D."/>
            <person name="Bellair M."/>
            <person name="Blankenburg K."/>
            <person name="Chao H."/>
            <person name="Dinh H."/>
            <person name="Doddapaneni H."/>
            <person name="Dugan-Rocha S."/>
            <person name="Elkadiri S."/>
            <person name="Gnanaolivu R."/>
            <person name="Hernandez B."/>
            <person name="Skinner E."/>
            <person name="Javaid M."/>
            <person name="Lee S."/>
            <person name="Li M."/>
            <person name="Ming W."/>
            <person name="Munidasa M."/>
            <person name="Muniz J."/>
            <person name="Nguyen L."/>
            <person name="Hughes D."/>
            <person name="Osuji N."/>
            <person name="Pu L.-L."/>
            <person name="Puazo M."/>
            <person name="Qu C."/>
            <person name="Quiroz J."/>
            <person name="Raj R."/>
            <person name="Weissenberger G."/>
            <person name="Xin Y."/>
            <person name="Zou X."/>
            <person name="Han Y."/>
            <person name="Worley K."/>
            <person name="Muzny D."/>
            <person name="Gibbs R."/>
        </authorList>
    </citation>
    <scope>NUCLEOTIDE SEQUENCE</scope>
    <source>
        <strain evidence="5">Sampled in the wild</strain>
    </source>
</reference>
<dbReference type="GO" id="GO:0005524">
    <property type="term" value="F:ATP binding"/>
    <property type="evidence" value="ECO:0007669"/>
    <property type="project" value="UniProtKB-KW"/>
</dbReference>
<reference evidence="5" key="1">
    <citation type="submission" date="2013-04" db="EMBL/GenBank/DDBJ databases">
        <authorList>
            <person name="Qu J."/>
            <person name="Murali S.C."/>
            <person name="Bandaranaike D."/>
            <person name="Bellair M."/>
            <person name="Blankenburg K."/>
            <person name="Chao H."/>
            <person name="Dinh H."/>
            <person name="Doddapaneni H."/>
            <person name="Downs B."/>
            <person name="Dugan-Rocha S."/>
            <person name="Elkadiri S."/>
            <person name="Gnanaolivu R.D."/>
            <person name="Hernandez B."/>
            <person name="Javaid M."/>
            <person name="Jayaseelan J.C."/>
            <person name="Lee S."/>
            <person name="Li M."/>
            <person name="Ming W."/>
            <person name="Munidasa M."/>
            <person name="Muniz J."/>
            <person name="Nguyen L."/>
            <person name="Ongeri F."/>
            <person name="Osuji N."/>
            <person name="Pu L.-L."/>
            <person name="Puazo M."/>
            <person name="Qu C."/>
            <person name="Quiroz J."/>
            <person name="Raj R."/>
            <person name="Weissenberger G."/>
            <person name="Xin Y."/>
            <person name="Zou X."/>
            <person name="Han Y."/>
            <person name="Richards S."/>
            <person name="Worley K."/>
            <person name="Muzny D."/>
            <person name="Gibbs R."/>
        </authorList>
    </citation>
    <scope>NUCLEOTIDE SEQUENCE</scope>
    <source>
        <strain evidence="5">Sampled in the wild</strain>
    </source>
</reference>
<dbReference type="GO" id="GO:0000226">
    <property type="term" value="P:microtubule cytoskeleton organization"/>
    <property type="evidence" value="ECO:0007669"/>
    <property type="project" value="TreeGrafter"/>
</dbReference>
<dbReference type="Proteomes" id="UP000792457">
    <property type="component" value="Unassembled WGS sequence"/>
</dbReference>
<evidence type="ECO:0000256" key="1">
    <source>
        <dbReference type="ARBA" id="ARBA00022741"/>
    </source>
</evidence>
<evidence type="ECO:0000313" key="6">
    <source>
        <dbReference type="Proteomes" id="UP000792457"/>
    </source>
</evidence>
<dbReference type="EMBL" id="KZ308152">
    <property type="protein sequence ID" value="KAG8223090.1"/>
    <property type="molecule type" value="Genomic_DNA"/>
</dbReference>
<name>A0A8K0JUU9_LADFU</name>
<dbReference type="SUPFAM" id="SSF56112">
    <property type="entry name" value="Protein kinase-like (PK-like)"/>
    <property type="match status" value="1"/>
</dbReference>
<dbReference type="OrthoDB" id="193931at2759"/>
<dbReference type="InterPro" id="IPR008271">
    <property type="entry name" value="Ser/Thr_kinase_AS"/>
</dbReference>
<feature type="domain" description="Protein kinase" evidence="4">
    <location>
        <begin position="1"/>
        <end position="188"/>
    </location>
</feature>
<dbReference type="PROSITE" id="PS50011">
    <property type="entry name" value="PROTEIN_KINASE_DOM"/>
    <property type="match status" value="1"/>
</dbReference>
<dbReference type="Gene3D" id="1.10.510.10">
    <property type="entry name" value="Transferase(Phosphotransferase) domain 1"/>
    <property type="match status" value="1"/>
</dbReference>
<proteinExistence type="predicted"/>
<comment type="caution">
    <text evidence="5">The sequence shown here is derived from an EMBL/GenBank/DDBJ whole genome shotgun (WGS) entry which is preliminary data.</text>
</comment>
<dbReference type="GO" id="GO:0005737">
    <property type="term" value="C:cytoplasm"/>
    <property type="evidence" value="ECO:0007669"/>
    <property type="project" value="TreeGrafter"/>
</dbReference>